<keyword evidence="3" id="KW-1185">Reference proteome</keyword>
<dbReference type="EMBL" id="CP045901">
    <property type="protein sequence ID" value="QQP37141.1"/>
    <property type="molecule type" value="Genomic_DNA"/>
</dbReference>
<reference evidence="3" key="1">
    <citation type="submission" date="2021-01" db="EMBL/GenBank/DDBJ databases">
        <title>Caligus Genome Assembly.</title>
        <authorList>
            <person name="Gallardo-Escarate C."/>
        </authorList>
    </citation>
    <scope>NUCLEOTIDE SEQUENCE [LARGE SCALE GENOMIC DNA]</scope>
</reference>
<feature type="region of interest" description="Disordered" evidence="1">
    <location>
        <begin position="52"/>
        <end position="98"/>
    </location>
</feature>
<protein>
    <submittedName>
        <fullName evidence="2">Uncharacterized protein</fullName>
    </submittedName>
</protein>
<evidence type="ECO:0000313" key="2">
    <source>
        <dbReference type="EMBL" id="QQP37141.1"/>
    </source>
</evidence>
<evidence type="ECO:0000256" key="1">
    <source>
        <dbReference type="SAM" id="MobiDB-lite"/>
    </source>
</evidence>
<accession>A0A7T8GTA4</accession>
<proteinExistence type="predicted"/>
<dbReference type="AlphaFoldDB" id="A0A7T8GTA4"/>
<feature type="compositionally biased region" description="Polar residues" evidence="1">
    <location>
        <begin position="65"/>
        <end position="98"/>
    </location>
</feature>
<organism evidence="2 3">
    <name type="scientific">Caligus rogercresseyi</name>
    <name type="common">Sea louse</name>
    <dbReference type="NCBI Taxonomy" id="217165"/>
    <lineage>
        <taxon>Eukaryota</taxon>
        <taxon>Metazoa</taxon>
        <taxon>Ecdysozoa</taxon>
        <taxon>Arthropoda</taxon>
        <taxon>Crustacea</taxon>
        <taxon>Multicrustacea</taxon>
        <taxon>Hexanauplia</taxon>
        <taxon>Copepoda</taxon>
        <taxon>Siphonostomatoida</taxon>
        <taxon>Caligidae</taxon>
        <taxon>Caligus</taxon>
    </lineage>
</organism>
<evidence type="ECO:0000313" key="3">
    <source>
        <dbReference type="Proteomes" id="UP000595437"/>
    </source>
</evidence>
<gene>
    <name evidence="2" type="ORF">FKW44_017325</name>
</gene>
<sequence>MEETVLVQDIKTKLWDKAGTVKQIMESGRSYRVLLDSGKTIVRNRKFIKPSKNHLSIPVGPGARSSDSPLQQRKSPRLSNKSKTVTINEDKNTINYFQ</sequence>
<name>A0A7T8GTA4_CALRO</name>
<dbReference type="Proteomes" id="UP000595437">
    <property type="component" value="Chromosome 12"/>
</dbReference>